<evidence type="ECO:0000256" key="4">
    <source>
        <dbReference type="PROSITE-ProRule" id="PRU00335"/>
    </source>
</evidence>
<dbReference type="Gene3D" id="1.10.357.10">
    <property type="entry name" value="Tetracycline Repressor, domain 2"/>
    <property type="match status" value="1"/>
</dbReference>
<name>A0ABN0WBL9_9ACTN</name>
<dbReference type="RefSeq" id="WP_344115552.1">
    <property type="nucleotide sequence ID" value="NZ_BAAABW010000002.1"/>
</dbReference>
<evidence type="ECO:0000256" key="2">
    <source>
        <dbReference type="ARBA" id="ARBA00023125"/>
    </source>
</evidence>
<organism evidence="6 7">
    <name type="scientific">Streptomyces blastmyceticus</name>
    <dbReference type="NCBI Taxonomy" id="68180"/>
    <lineage>
        <taxon>Bacteria</taxon>
        <taxon>Bacillati</taxon>
        <taxon>Actinomycetota</taxon>
        <taxon>Actinomycetes</taxon>
        <taxon>Kitasatosporales</taxon>
        <taxon>Streptomycetaceae</taxon>
        <taxon>Streptomyces</taxon>
    </lineage>
</organism>
<dbReference type="PRINTS" id="PR00455">
    <property type="entry name" value="HTHTETR"/>
</dbReference>
<proteinExistence type="predicted"/>
<dbReference type="InterPro" id="IPR023772">
    <property type="entry name" value="DNA-bd_HTH_TetR-type_CS"/>
</dbReference>
<keyword evidence="1" id="KW-0805">Transcription regulation</keyword>
<accession>A0ABN0WBL9</accession>
<gene>
    <name evidence="6" type="ORF">GCM10010319_04880</name>
</gene>
<dbReference type="PROSITE" id="PS50977">
    <property type="entry name" value="HTH_TETR_2"/>
    <property type="match status" value="1"/>
</dbReference>
<dbReference type="EMBL" id="BAAABW010000002">
    <property type="protein sequence ID" value="GAA0331955.1"/>
    <property type="molecule type" value="Genomic_DNA"/>
</dbReference>
<dbReference type="InterPro" id="IPR009057">
    <property type="entry name" value="Homeodomain-like_sf"/>
</dbReference>
<dbReference type="InterPro" id="IPR050109">
    <property type="entry name" value="HTH-type_TetR-like_transc_reg"/>
</dbReference>
<keyword evidence="3" id="KW-0804">Transcription</keyword>
<dbReference type="Proteomes" id="UP001500063">
    <property type="component" value="Unassembled WGS sequence"/>
</dbReference>
<dbReference type="PANTHER" id="PTHR30055:SF234">
    <property type="entry name" value="HTH-TYPE TRANSCRIPTIONAL REGULATOR BETI"/>
    <property type="match status" value="1"/>
</dbReference>
<evidence type="ECO:0000256" key="1">
    <source>
        <dbReference type="ARBA" id="ARBA00023015"/>
    </source>
</evidence>
<keyword evidence="7" id="KW-1185">Reference proteome</keyword>
<reference evidence="6 7" key="1">
    <citation type="journal article" date="2019" name="Int. J. Syst. Evol. Microbiol.">
        <title>The Global Catalogue of Microorganisms (GCM) 10K type strain sequencing project: providing services to taxonomists for standard genome sequencing and annotation.</title>
        <authorList>
            <consortium name="The Broad Institute Genomics Platform"/>
            <consortium name="The Broad Institute Genome Sequencing Center for Infectious Disease"/>
            <person name="Wu L."/>
            <person name="Ma J."/>
        </authorList>
    </citation>
    <scope>NUCLEOTIDE SEQUENCE [LARGE SCALE GENOMIC DNA]</scope>
    <source>
        <strain evidence="6 7">JCM 4565</strain>
    </source>
</reference>
<feature type="DNA-binding region" description="H-T-H motif" evidence="4">
    <location>
        <begin position="51"/>
        <end position="70"/>
    </location>
</feature>
<comment type="caution">
    <text evidence="6">The sequence shown here is derived from an EMBL/GenBank/DDBJ whole genome shotgun (WGS) entry which is preliminary data.</text>
</comment>
<feature type="domain" description="HTH tetR-type" evidence="5">
    <location>
        <begin position="28"/>
        <end position="88"/>
    </location>
</feature>
<evidence type="ECO:0000256" key="3">
    <source>
        <dbReference type="ARBA" id="ARBA00023163"/>
    </source>
</evidence>
<evidence type="ECO:0000259" key="5">
    <source>
        <dbReference type="PROSITE" id="PS50977"/>
    </source>
</evidence>
<dbReference type="PROSITE" id="PS01081">
    <property type="entry name" value="HTH_TETR_1"/>
    <property type="match status" value="1"/>
</dbReference>
<dbReference type="SUPFAM" id="SSF46689">
    <property type="entry name" value="Homeodomain-like"/>
    <property type="match status" value="1"/>
</dbReference>
<evidence type="ECO:0000313" key="7">
    <source>
        <dbReference type="Proteomes" id="UP001500063"/>
    </source>
</evidence>
<sequence>MTTHVTADASAAAPACAPATGLRGRKRERTRRAISEAAFRLFAEEGFDAVTLTRIAAEADVAPATVFTHFASKEDIFFGRREEFDARLWEAVRPGSTGAELLDGLIDACAAACELALSDEDSIAQGRVFSRVLLGSSTLGRSYLPFMQRRQERLLEMLVERAGPRMRAEPGLRAELELFASFAVAARQLVFDVLHVTLAADEPPARVRAAVRGTLDRAADRLGRAYADSDVLDAGA</sequence>
<dbReference type="Pfam" id="PF00440">
    <property type="entry name" value="TetR_N"/>
    <property type="match status" value="1"/>
</dbReference>
<dbReference type="InterPro" id="IPR001647">
    <property type="entry name" value="HTH_TetR"/>
</dbReference>
<dbReference type="PANTHER" id="PTHR30055">
    <property type="entry name" value="HTH-TYPE TRANSCRIPTIONAL REGULATOR RUTR"/>
    <property type="match status" value="1"/>
</dbReference>
<evidence type="ECO:0000313" key="6">
    <source>
        <dbReference type="EMBL" id="GAA0331955.1"/>
    </source>
</evidence>
<protein>
    <submittedName>
        <fullName evidence="6">TetR/AcrR family transcriptional regulator</fullName>
    </submittedName>
</protein>
<keyword evidence="2 4" id="KW-0238">DNA-binding</keyword>